<proteinExistence type="inferred from homology"/>
<dbReference type="Proteomes" id="UP000708208">
    <property type="component" value="Unassembled WGS sequence"/>
</dbReference>
<keyword evidence="6" id="KW-0539">Nucleus</keyword>
<reference evidence="9" key="1">
    <citation type="submission" date="2021-06" db="EMBL/GenBank/DDBJ databases">
        <authorList>
            <person name="Hodson N. C."/>
            <person name="Mongue J. A."/>
            <person name="Jaron S. K."/>
        </authorList>
    </citation>
    <scope>NUCLEOTIDE SEQUENCE</scope>
</reference>
<protein>
    <recommendedName>
        <fullName evidence="7">Damage-specific DNA-binding protein 2</fullName>
    </recommendedName>
</protein>
<gene>
    <name evidence="9" type="ORF">AFUS01_LOCUS25583</name>
</gene>
<evidence type="ECO:0000313" key="9">
    <source>
        <dbReference type="EMBL" id="CAG7787056.1"/>
    </source>
</evidence>
<evidence type="ECO:0000256" key="4">
    <source>
        <dbReference type="ARBA" id="ARBA00022737"/>
    </source>
</evidence>
<evidence type="ECO:0000256" key="1">
    <source>
        <dbReference type="ARBA" id="ARBA00004123"/>
    </source>
</evidence>
<evidence type="ECO:0000256" key="3">
    <source>
        <dbReference type="ARBA" id="ARBA00022574"/>
    </source>
</evidence>
<organism evidence="9 10">
    <name type="scientific">Allacma fusca</name>
    <dbReference type="NCBI Taxonomy" id="39272"/>
    <lineage>
        <taxon>Eukaryota</taxon>
        <taxon>Metazoa</taxon>
        <taxon>Ecdysozoa</taxon>
        <taxon>Arthropoda</taxon>
        <taxon>Hexapoda</taxon>
        <taxon>Collembola</taxon>
        <taxon>Symphypleona</taxon>
        <taxon>Sminthuridae</taxon>
        <taxon>Allacma</taxon>
    </lineage>
</organism>
<dbReference type="GO" id="GO:0005634">
    <property type="term" value="C:nucleus"/>
    <property type="evidence" value="ECO:0007669"/>
    <property type="project" value="UniProtKB-SubCell"/>
</dbReference>
<dbReference type="GO" id="GO:0009411">
    <property type="term" value="P:response to UV"/>
    <property type="evidence" value="ECO:0007669"/>
    <property type="project" value="TreeGrafter"/>
</dbReference>
<dbReference type="InterPro" id="IPR001680">
    <property type="entry name" value="WD40_rpt"/>
</dbReference>
<dbReference type="InterPro" id="IPR033312">
    <property type="entry name" value="DDB2"/>
</dbReference>
<keyword evidence="10" id="KW-1185">Reference proteome</keyword>
<dbReference type="PANTHER" id="PTHR15169:SF0">
    <property type="entry name" value="DNA DAMAGE-BINDING PROTEIN 2"/>
    <property type="match status" value="1"/>
</dbReference>
<comment type="similarity">
    <text evidence="2">Belongs to the WD repeat DDB2/WDR76 family.</text>
</comment>
<accession>A0A8J2KJJ7</accession>
<dbReference type="GO" id="GO:0003684">
    <property type="term" value="F:damaged DNA binding"/>
    <property type="evidence" value="ECO:0007669"/>
    <property type="project" value="InterPro"/>
</dbReference>
<dbReference type="GO" id="GO:0080008">
    <property type="term" value="C:Cul4-RING E3 ubiquitin ligase complex"/>
    <property type="evidence" value="ECO:0007669"/>
    <property type="project" value="InterPro"/>
</dbReference>
<dbReference type="GO" id="GO:0006281">
    <property type="term" value="P:DNA repair"/>
    <property type="evidence" value="ECO:0007669"/>
    <property type="project" value="InterPro"/>
</dbReference>
<dbReference type="SMART" id="SM00320">
    <property type="entry name" value="WD40"/>
    <property type="match status" value="5"/>
</dbReference>
<sequence length="488" mass="54270">MAPVNYGSVSIGRNVCHFNDVSWGLSEGKALSQLNTARLVLMRHNFTKSLGQFQSQELAKLERRVTALGWHPKVPYLVSAACKGGSIVLGRGQKGLEEEIQFTPVVLSEGTGPGGAIFSLKFDENCPNGLYTAGLSGVVQRLNIANPNNTITYDNTDDWNIWYTGMDVNFSNNILAAGNNKGVVKLFDVRTKTTIQKLRLHKSKIHHCEFNRRDSNLLATGALDERNAVCLWDLRNLKNADTDVQAVKYFDDFKGANIASFNMDGSRLLVNDQKDQIKVYQGPVWTDVLTINHPHRQFQHLTAIEASWHPFDDIIIIGRYPKAENPKAKPAPPRPIEFFDGQSGELLYSLYHPANGIVSLNALNPMADVLASGMGSTVLLWQSTRRLEKLSESKKGRKGTTISTAMRSAIRGETGGRESGSEEDDVSKTKKALAAGKKTRSKASVGQKSKRAMAKLVLPKRRRLTSVQCRRNPQLETTRQKRRRERNI</sequence>
<feature type="compositionally biased region" description="Polar residues" evidence="8">
    <location>
        <begin position="465"/>
        <end position="477"/>
    </location>
</feature>
<keyword evidence="4" id="KW-0677">Repeat</keyword>
<evidence type="ECO:0000313" key="10">
    <source>
        <dbReference type="Proteomes" id="UP000708208"/>
    </source>
</evidence>
<dbReference type="PANTHER" id="PTHR15169">
    <property type="entry name" value="DAMAGE-SPECIFIC DNA BINDING PROTEIN 2"/>
    <property type="match status" value="1"/>
</dbReference>
<dbReference type="OrthoDB" id="9890280at2759"/>
<comment type="caution">
    <text evidence="9">The sequence shown here is derived from an EMBL/GenBank/DDBJ whole genome shotgun (WGS) entry which is preliminary data.</text>
</comment>
<feature type="region of interest" description="Disordered" evidence="8">
    <location>
        <begin position="389"/>
        <end position="488"/>
    </location>
</feature>
<name>A0A8J2KJJ7_9HEXA</name>
<feature type="compositionally biased region" description="Basic residues" evidence="8">
    <location>
        <begin position="448"/>
        <end position="464"/>
    </location>
</feature>
<evidence type="ECO:0000256" key="8">
    <source>
        <dbReference type="SAM" id="MobiDB-lite"/>
    </source>
</evidence>
<dbReference type="AlphaFoldDB" id="A0A8J2KJJ7"/>
<keyword evidence="5" id="KW-0833">Ubl conjugation pathway</keyword>
<keyword evidence="3" id="KW-0853">WD repeat</keyword>
<comment type="subcellular location">
    <subcellularLocation>
        <location evidence="1">Nucleus</location>
    </subcellularLocation>
</comment>
<evidence type="ECO:0000256" key="5">
    <source>
        <dbReference type="ARBA" id="ARBA00022786"/>
    </source>
</evidence>
<evidence type="ECO:0000256" key="2">
    <source>
        <dbReference type="ARBA" id="ARBA00005434"/>
    </source>
</evidence>
<evidence type="ECO:0000256" key="6">
    <source>
        <dbReference type="ARBA" id="ARBA00023242"/>
    </source>
</evidence>
<evidence type="ECO:0000256" key="7">
    <source>
        <dbReference type="ARBA" id="ARBA00031670"/>
    </source>
</evidence>
<dbReference type="EMBL" id="CAJVCH010330864">
    <property type="protein sequence ID" value="CAG7787056.1"/>
    <property type="molecule type" value="Genomic_DNA"/>
</dbReference>